<dbReference type="InParanoid" id="B4DCJ4"/>
<dbReference type="STRING" id="497964.CfE428DRAFT_6635"/>
<dbReference type="AlphaFoldDB" id="B4DCJ4"/>
<organism evidence="1 2">
    <name type="scientific">Chthoniobacter flavus Ellin428</name>
    <dbReference type="NCBI Taxonomy" id="497964"/>
    <lineage>
        <taxon>Bacteria</taxon>
        <taxon>Pseudomonadati</taxon>
        <taxon>Verrucomicrobiota</taxon>
        <taxon>Spartobacteria</taxon>
        <taxon>Chthoniobacterales</taxon>
        <taxon>Chthoniobacteraceae</taxon>
        <taxon>Chthoniobacter</taxon>
    </lineage>
</organism>
<evidence type="ECO:0000313" key="2">
    <source>
        <dbReference type="Proteomes" id="UP000005824"/>
    </source>
</evidence>
<protein>
    <submittedName>
        <fullName evidence="1">Uncharacterized protein</fullName>
    </submittedName>
</protein>
<sequence length="41" mass="4518">MVLPANHADDSNGSYSIRVIRVIRGHFSFHSLLANFTAAMT</sequence>
<gene>
    <name evidence="1" type="ORF">CfE428DRAFT_6635</name>
</gene>
<evidence type="ECO:0000313" key="1">
    <source>
        <dbReference type="EMBL" id="EDY15845.1"/>
    </source>
</evidence>
<accession>B4DCJ4</accession>
<dbReference type="Proteomes" id="UP000005824">
    <property type="component" value="Unassembled WGS sequence"/>
</dbReference>
<keyword evidence="2" id="KW-1185">Reference proteome</keyword>
<name>B4DCJ4_9BACT</name>
<dbReference type="EMBL" id="ABVL01000051">
    <property type="protein sequence ID" value="EDY15845.1"/>
    <property type="molecule type" value="Genomic_DNA"/>
</dbReference>
<comment type="caution">
    <text evidence="1">The sequence shown here is derived from an EMBL/GenBank/DDBJ whole genome shotgun (WGS) entry which is preliminary data.</text>
</comment>
<reference evidence="1 2" key="1">
    <citation type="journal article" date="2011" name="J. Bacteriol.">
        <title>Genome sequence of Chthoniobacter flavus Ellin428, an aerobic heterotrophic soil bacterium.</title>
        <authorList>
            <person name="Kant R."/>
            <person name="van Passel M.W."/>
            <person name="Palva A."/>
            <person name="Lucas S."/>
            <person name="Lapidus A."/>
            <person name="Glavina Del Rio T."/>
            <person name="Dalin E."/>
            <person name="Tice H."/>
            <person name="Bruce D."/>
            <person name="Goodwin L."/>
            <person name="Pitluck S."/>
            <person name="Larimer F.W."/>
            <person name="Land M.L."/>
            <person name="Hauser L."/>
            <person name="Sangwan P."/>
            <person name="de Vos W.M."/>
            <person name="Janssen P.H."/>
            <person name="Smidt H."/>
        </authorList>
    </citation>
    <scope>NUCLEOTIDE SEQUENCE [LARGE SCALE GENOMIC DNA]</scope>
    <source>
        <strain evidence="1 2">Ellin428</strain>
    </source>
</reference>
<proteinExistence type="predicted"/>